<organism evidence="1 2">
    <name type="scientific">Cryptococcus depauperatus CBS 7841</name>
    <dbReference type="NCBI Taxonomy" id="1295531"/>
    <lineage>
        <taxon>Eukaryota</taxon>
        <taxon>Fungi</taxon>
        <taxon>Dikarya</taxon>
        <taxon>Basidiomycota</taxon>
        <taxon>Agaricomycotina</taxon>
        <taxon>Tremellomycetes</taxon>
        <taxon>Tremellales</taxon>
        <taxon>Cryptococcaceae</taxon>
        <taxon>Cryptococcus</taxon>
    </lineage>
</organism>
<evidence type="ECO:0000313" key="1">
    <source>
        <dbReference type="EMBL" id="WVN88943.1"/>
    </source>
</evidence>
<dbReference type="AlphaFoldDB" id="A0AAJ8JV04"/>
<dbReference type="EMBL" id="CP143788">
    <property type="protein sequence ID" value="WVN88943.1"/>
    <property type="molecule type" value="Genomic_DNA"/>
</dbReference>
<dbReference type="Proteomes" id="UP000094043">
    <property type="component" value="Chromosome 5"/>
</dbReference>
<sequence>MAPRRQGSVGGRSTEPSLRLLPCAGTTMHRAIPPTHPTQDRNVLPPLAHDRFAAASKRTALCQSPCQSPIGLASHPCFPSRAQPSFPSTPIRSRIQRSPIDRAPWVILAIGMGLRGMRSTGRPVWASG</sequence>
<accession>A0AAJ8JV04</accession>
<reference evidence="1" key="2">
    <citation type="journal article" date="2022" name="Elife">
        <title>Obligate sexual reproduction of a homothallic fungus closely related to the Cryptococcus pathogenic species complex.</title>
        <authorList>
            <person name="Passer A.R."/>
            <person name="Clancey S.A."/>
            <person name="Shea T."/>
            <person name="David-Palma M."/>
            <person name="Averette A.F."/>
            <person name="Boekhout T."/>
            <person name="Porcel B.M."/>
            <person name="Nowrousian M."/>
            <person name="Cuomo C.A."/>
            <person name="Sun S."/>
            <person name="Heitman J."/>
            <person name="Coelho M.A."/>
        </authorList>
    </citation>
    <scope>NUCLEOTIDE SEQUENCE</scope>
    <source>
        <strain evidence="1">CBS 7841</strain>
    </source>
</reference>
<reference evidence="1" key="1">
    <citation type="submission" date="2016-06" db="EMBL/GenBank/DDBJ databases">
        <authorList>
            <person name="Cuomo C."/>
            <person name="Litvintseva A."/>
            <person name="Heitman J."/>
            <person name="Chen Y."/>
            <person name="Sun S."/>
            <person name="Springer D."/>
            <person name="Dromer F."/>
            <person name="Young S."/>
            <person name="Zeng Q."/>
            <person name="Chapman S."/>
            <person name="Gujja S."/>
            <person name="Saif S."/>
            <person name="Birren B."/>
        </authorList>
    </citation>
    <scope>NUCLEOTIDE SEQUENCE</scope>
    <source>
        <strain evidence="1">CBS 7841</strain>
    </source>
</reference>
<dbReference type="GeneID" id="91088368"/>
<dbReference type="KEGG" id="cdep:91088368"/>
<dbReference type="RefSeq" id="XP_066069643.1">
    <property type="nucleotide sequence ID" value="XM_066213546.1"/>
</dbReference>
<reference evidence="1" key="3">
    <citation type="submission" date="2024-01" db="EMBL/GenBank/DDBJ databases">
        <authorList>
            <person name="Coelho M.A."/>
            <person name="David-Palma M."/>
            <person name="Shea T."/>
            <person name="Sun S."/>
            <person name="Cuomo C.A."/>
            <person name="Heitman J."/>
        </authorList>
    </citation>
    <scope>NUCLEOTIDE SEQUENCE</scope>
    <source>
        <strain evidence="1">CBS 7841</strain>
    </source>
</reference>
<evidence type="ECO:0000313" key="2">
    <source>
        <dbReference type="Proteomes" id="UP000094043"/>
    </source>
</evidence>
<keyword evidence="2" id="KW-1185">Reference proteome</keyword>
<gene>
    <name evidence="1" type="ORF">L203_104158</name>
</gene>
<proteinExistence type="predicted"/>
<protein>
    <submittedName>
        <fullName evidence="1">Uncharacterized protein</fullName>
    </submittedName>
</protein>
<name>A0AAJ8JV04_9TREE</name>